<comment type="caution">
    <text evidence="1">The sequence shown here is derived from an EMBL/GenBank/DDBJ whole genome shotgun (WGS) entry which is preliminary data.</text>
</comment>
<name>A0ACC4WEY0_STRFR</name>
<organism evidence="1 2">
    <name type="scientific">Streptomyces fradiae</name>
    <name type="common">Streptomyces roseoflavus</name>
    <dbReference type="NCBI Taxonomy" id="1906"/>
    <lineage>
        <taxon>Bacteria</taxon>
        <taxon>Bacillati</taxon>
        <taxon>Actinomycetota</taxon>
        <taxon>Actinomycetes</taxon>
        <taxon>Kitasatosporales</taxon>
        <taxon>Streptomycetaceae</taxon>
        <taxon>Streptomyces</taxon>
    </lineage>
</organism>
<keyword evidence="2" id="KW-1185">Reference proteome</keyword>
<sequence length="389" mass="40523">MCSRGDGGTRFRGAPFPCWIPGFLIAGGLVFGLLAPPELTGSPFFAAAPMVAAALYTGPATILTAVVSSLAMLGIALLHDTLGQYQSLLDTATVVTVAGLAVFINRVVRHGHRALASVRNVAEAAQRAVLPVPAGRIGGLRVAARYEAAQADAGIGGDLYAVQSTPHGVRLIVGDVRGKGIGAVGAVAIVLGAFREAAEEEPELTGIAERLEVALVREAKRREGLERAEGFTTAVLAEIPHEGPLGTDPGGSGAPGRGSSGLSARRLRLLNRGHPAPLMLTGDGAVCAVEPEVPAVPLGLAWLRTEPDRVEEIVFPRGCTLLLFTDGVTEARNRTGEFYDPQVRLAGRSFSDPEELLDTLVGDVALHTGGRAHDDMALLAVTDIPERRS</sequence>
<dbReference type="Proteomes" id="UP000037185">
    <property type="component" value="Unassembled WGS sequence"/>
</dbReference>
<gene>
    <name evidence="1" type="ORF">ADZ36_07460</name>
</gene>
<evidence type="ECO:0000313" key="2">
    <source>
        <dbReference type="Proteomes" id="UP000037185"/>
    </source>
</evidence>
<protein>
    <submittedName>
        <fullName evidence="1">Membrane protein</fullName>
    </submittedName>
</protein>
<accession>A0ACC4WEY0</accession>
<evidence type="ECO:0000313" key="1">
    <source>
        <dbReference type="EMBL" id="KNE83028.1"/>
    </source>
</evidence>
<proteinExistence type="predicted"/>
<reference evidence="1" key="1">
    <citation type="submission" date="2015-07" db="EMBL/GenBank/DDBJ databases">
        <title>Draft genome sequence of Streptomyces fradiae, a resistant strain to nitron-oligomycin.</title>
        <authorList>
            <person name="Vatlin A.A."/>
            <person name="Bekker O.B."/>
            <person name="Danilenko V.N."/>
        </authorList>
    </citation>
    <scope>NUCLEOTIDE SEQUENCE</scope>
    <source>
        <strain evidence="1">Olg1-1</strain>
    </source>
</reference>
<dbReference type="EMBL" id="LGSP01000010">
    <property type="protein sequence ID" value="KNE83028.1"/>
    <property type="molecule type" value="Genomic_DNA"/>
</dbReference>